<dbReference type="EMBL" id="BMPI01000074">
    <property type="protein sequence ID" value="GGM76971.1"/>
    <property type="molecule type" value="Genomic_DNA"/>
</dbReference>
<dbReference type="InterPro" id="IPR005110">
    <property type="entry name" value="MoeA_linker/N"/>
</dbReference>
<name>A0A917X6E4_9ACTN</name>
<keyword evidence="8" id="KW-1185">Reference proteome</keyword>
<evidence type="ECO:0000256" key="2">
    <source>
        <dbReference type="ARBA" id="ARBA00010763"/>
    </source>
</evidence>
<dbReference type="Gene3D" id="3.40.980.10">
    <property type="entry name" value="MoaB/Mog-like domain"/>
    <property type="match status" value="1"/>
</dbReference>
<dbReference type="InterPro" id="IPR036135">
    <property type="entry name" value="MoeA_linker/N_sf"/>
</dbReference>
<dbReference type="GO" id="GO:0005829">
    <property type="term" value="C:cytosol"/>
    <property type="evidence" value="ECO:0007669"/>
    <property type="project" value="TreeGrafter"/>
</dbReference>
<dbReference type="Proteomes" id="UP000642070">
    <property type="component" value="Unassembled WGS sequence"/>
</dbReference>
<evidence type="ECO:0000256" key="1">
    <source>
        <dbReference type="ARBA" id="ARBA00002901"/>
    </source>
</evidence>
<dbReference type="Pfam" id="PF00994">
    <property type="entry name" value="MoCF_biosynth"/>
    <property type="match status" value="1"/>
</dbReference>
<keyword evidence="3 5" id="KW-0500">Molybdenum</keyword>
<reference evidence="7" key="1">
    <citation type="journal article" date="2014" name="Int. J. Syst. Evol. Microbiol.">
        <title>Complete genome sequence of Corynebacterium casei LMG S-19264T (=DSM 44701T), isolated from a smear-ripened cheese.</title>
        <authorList>
            <consortium name="US DOE Joint Genome Institute (JGI-PGF)"/>
            <person name="Walter F."/>
            <person name="Albersmeier A."/>
            <person name="Kalinowski J."/>
            <person name="Ruckert C."/>
        </authorList>
    </citation>
    <scope>NUCLEOTIDE SEQUENCE</scope>
    <source>
        <strain evidence="7">JCM 19831</strain>
    </source>
</reference>
<evidence type="ECO:0000259" key="6">
    <source>
        <dbReference type="SMART" id="SM00852"/>
    </source>
</evidence>
<feature type="domain" description="MoaB/Mog" evidence="6">
    <location>
        <begin position="168"/>
        <end position="304"/>
    </location>
</feature>
<comment type="catalytic activity">
    <reaction evidence="4">
        <text>adenylyl-molybdopterin + molybdate = Mo-molybdopterin + AMP + H(+)</text>
        <dbReference type="Rhea" id="RHEA:35047"/>
        <dbReference type="ChEBI" id="CHEBI:15378"/>
        <dbReference type="ChEBI" id="CHEBI:36264"/>
        <dbReference type="ChEBI" id="CHEBI:62727"/>
        <dbReference type="ChEBI" id="CHEBI:71302"/>
        <dbReference type="ChEBI" id="CHEBI:456215"/>
        <dbReference type="EC" id="2.10.1.1"/>
    </reaction>
</comment>
<dbReference type="InterPro" id="IPR036688">
    <property type="entry name" value="MoeA_C_domain_IV_sf"/>
</dbReference>
<dbReference type="PANTHER" id="PTHR10192:SF5">
    <property type="entry name" value="GEPHYRIN"/>
    <property type="match status" value="1"/>
</dbReference>
<reference evidence="7" key="2">
    <citation type="submission" date="2020-09" db="EMBL/GenBank/DDBJ databases">
        <authorList>
            <person name="Sun Q."/>
            <person name="Ohkuma M."/>
        </authorList>
    </citation>
    <scope>NUCLEOTIDE SEQUENCE</scope>
    <source>
        <strain evidence="7">JCM 19831</strain>
    </source>
</reference>
<dbReference type="RefSeq" id="WP_190256522.1">
    <property type="nucleotide sequence ID" value="NZ_BMPI01000074.1"/>
</dbReference>
<dbReference type="Pfam" id="PF03453">
    <property type="entry name" value="MoeA_N"/>
    <property type="match status" value="1"/>
</dbReference>
<dbReference type="AlphaFoldDB" id="A0A917X6E4"/>
<dbReference type="InterPro" id="IPR038987">
    <property type="entry name" value="MoeA-like"/>
</dbReference>
<keyword evidence="5" id="KW-0808">Transferase</keyword>
<keyword evidence="5" id="KW-0501">Molybdenum cofactor biosynthesis</keyword>
<sequence length="376" mass="37608">MQSWHAAYAIARDTPAPLPAEPTPTAGAVGRVAAAPARARSAVPAFDTAAMDGYAIAGPGPWTLSGRILAGPAAGGPALAAGTAVEIATGAVVPAGAEAVLPYECAHRRGQTVTGAVGPRDHIRRAGADVPAGDLVVPAGRVVTATGAAAALQAGVEQLWTVRPPSVTLLVTGDEVVTAGPPGPGQVRDVFTGLVEAVGSRAGGHVRDARHVPDRPDRLRTCLDAATTDVVVVTGASSAGAADHLHTVLGTRDATWHVCGVACRPGHPQGLATLPDGRWVVSLPGNPYAGLVAALTLLEPLLRALAGRPAELLRMPVTGTARLVPDGVRIAPARHDGTILPGTGSGSLHVAASADVLVVLPSAWTSGAEADVLVVP</sequence>
<comment type="cofactor">
    <cofactor evidence="5">
        <name>Mg(2+)</name>
        <dbReference type="ChEBI" id="CHEBI:18420"/>
    </cofactor>
</comment>
<dbReference type="SUPFAM" id="SSF53218">
    <property type="entry name" value="Molybdenum cofactor biosynthesis proteins"/>
    <property type="match status" value="1"/>
</dbReference>
<dbReference type="SUPFAM" id="SSF63882">
    <property type="entry name" value="MoeA N-terminal region -like"/>
    <property type="match status" value="1"/>
</dbReference>
<dbReference type="Gene3D" id="2.170.190.11">
    <property type="entry name" value="Molybdopterin biosynthesis moea protein, domain 3"/>
    <property type="match status" value="1"/>
</dbReference>
<accession>A0A917X6E4</accession>
<dbReference type="GO" id="GO:0006777">
    <property type="term" value="P:Mo-molybdopterin cofactor biosynthetic process"/>
    <property type="evidence" value="ECO:0007669"/>
    <property type="project" value="UniProtKB-UniRule"/>
</dbReference>
<evidence type="ECO:0000256" key="3">
    <source>
        <dbReference type="ARBA" id="ARBA00022505"/>
    </source>
</evidence>
<dbReference type="PANTHER" id="PTHR10192">
    <property type="entry name" value="MOLYBDOPTERIN BIOSYNTHESIS PROTEIN"/>
    <property type="match status" value="1"/>
</dbReference>
<dbReference type="InterPro" id="IPR036425">
    <property type="entry name" value="MoaB/Mog-like_dom_sf"/>
</dbReference>
<comment type="similarity">
    <text evidence="2 5">Belongs to the MoeA family.</text>
</comment>
<gene>
    <name evidence="7" type="ORF">GCM10007977_093080</name>
</gene>
<comment type="caution">
    <text evidence="7">The sequence shown here is derived from an EMBL/GenBank/DDBJ whole genome shotgun (WGS) entry which is preliminary data.</text>
</comment>
<evidence type="ECO:0000256" key="5">
    <source>
        <dbReference type="RuleBase" id="RU365090"/>
    </source>
</evidence>
<comment type="function">
    <text evidence="1 5">Catalyzes the insertion of molybdate into adenylated molybdopterin with the concomitant release of AMP.</text>
</comment>
<protein>
    <recommendedName>
        <fullName evidence="5">Molybdopterin molybdenumtransferase</fullName>
        <ecNumber evidence="5">2.10.1.1</ecNumber>
    </recommendedName>
</protein>
<dbReference type="InterPro" id="IPR001453">
    <property type="entry name" value="MoaB/Mog_dom"/>
</dbReference>
<keyword evidence="5" id="KW-0460">Magnesium</keyword>
<keyword evidence="5" id="KW-0479">Metal-binding</keyword>
<comment type="pathway">
    <text evidence="5">Cofactor biosynthesis; molybdopterin biosynthesis.</text>
</comment>
<dbReference type="Gene3D" id="3.90.105.10">
    <property type="entry name" value="Molybdopterin biosynthesis moea protein, domain 2"/>
    <property type="match status" value="1"/>
</dbReference>
<evidence type="ECO:0000313" key="7">
    <source>
        <dbReference type="EMBL" id="GGM76971.1"/>
    </source>
</evidence>
<evidence type="ECO:0000313" key="8">
    <source>
        <dbReference type="Proteomes" id="UP000642070"/>
    </source>
</evidence>
<dbReference type="GO" id="GO:0046872">
    <property type="term" value="F:metal ion binding"/>
    <property type="evidence" value="ECO:0007669"/>
    <property type="project" value="UniProtKB-UniRule"/>
</dbReference>
<evidence type="ECO:0000256" key="4">
    <source>
        <dbReference type="ARBA" id="ARBA00047317"/>
    </source>
</evidence>
<dbReference type="Gene3D" id="2.40.340.10">
    <property type="entry name" value="MoeA, C-terminal, domain IV"/>
    <property type="match status" value="1"/>
</dbReference>
<dbReference type="SMART" id="SM00852">
    <property type="entry name" value="MoCF_biosynth"/>
    <property type="match status" value="1"/>
</dbReference>
<organism evidence="7 8">
    <name type="scientific">Dactylosporangium sucinum</name>
    <dbReference type="NCBI Taxonomy" id="1424081"/>
    <lineage>
        <taxon>Bacteria</taxon>
        <taxon>Bacillati</taxon>
        <taxon>Actinomycetota</taxon>
        <taxon>Actinomycetes</taxon>
        <taxon>Micromonosporales</taxon>
        <taxon>Micromonosporaceae</taxon>
        <taxon>Dactylosporangium</taxon>
    </lineage>
</organism>
<dbReference type="GO" id="GO:0061599">
    <property type="term" value="F:molybdopterin molybdotransferase activity"/>
    <property type="evidence" value="ECO:0007669"/>
    <property type="project" value="UniProtKB-UniRule"/>
</dbReference>
<dbReference type="EC" id="2.10.1.1" evidence="5"/>
<proteinExistence type="inferred from homology"/>